<keyword evidence="6 16" id="KW-0645">Protease</keyword>
<dbReference type="Proteomes" id="UP000267342">
    <property type="component" value="Chromosome"/>
</dbReference>
<dbReference type="GO" id="GO:0008360">
    <property type="term" value="P:regulation of cell shape"/>
    <property type="evidence" value="ECO:0007669"/>
    <property type="project" value="UniProtKB-KW"/>
</dbReference>
<protein>
    <recommendedName>
        <fullName evidence="16">Peptidoglycan D,D-transpeptidase FtsI</fullName>
        <ecNumber evidence="16">3.4.16.4</ecNumber>
    </recommendedName>
    <alternativeName>
        <fullName evidence="16">Penicillin-binding protein 3</fullName>
        <shortName evidence="16">PBP-3</shortName>
    </alternativeName>
</protein>
<comment type="pathway">
    <text evidence="16">Cell wall biogenesis; peptidoglycan biosynthesis.</text>
</comment>
<keyword evidence="2 16" id="KW-1003">Cell membrane</keyword>
<evidence type="ECO:0000256" key="10">
    <source>
        <dbReference type="ARBA" id="ARBA00022984"/>
    </source>
</evidence>
<evidence type="ECO:0000256" key="9">
    <source>
        <dbReference type="ARBA" id="ARBA00022960"/>
    </source>
</evidence>
<feature type="domain" description="Penicillin-binding protein transpeptidase" evidence="18">
    <location>
        <begin position="266"/>
        <end position="559"/>
    </location>
</feature>
<dbReference type="EC" id="3.4.16.4" evidence="16"/>
<evidence type="ECO:0000259" key="18">
    <source>
        <dbReference type="Pfam" id="PF00905"/>
    </source>
</evidence>
<dbReference type="GO" id="GO:0009252">
    <property type="term" value="P:peptidoglycan biosynthetic process"/>
    <property type="evidence" value="ECO:0007669"/>
    <property type="project" value="UniProtKB-UniRule"/>
</dbReference>
<keyword evidence="14 16" id="KW-0131">Cell cycle</keyword>
<keyword evidence="7 16" id="KW-0812">Transmembrane</keyword>
<name>A0A348HDG8_9GAMM</name>
<dbReference type="UniPathway" id="UPA00219"/>
<evidence type="ECO:0000256" key="15">
    <source>
        <dbReference type="ARBA" id="ARBA00023316"/>
    </source>
</evidence>
<keyword evidence="21" id="KW-1185">Reference proteome</keyword>
<keyword evidence="12 16" id="KW-0472">Membrane</keyword>
<dbReference type="InterPro" id="IPR050515">
    <property type="entry name" value="Beta-lactam/transpept"/>
</dbReference>
<dbReference type="PANTHER" id="PTHR30627:SF1">
    <property type="entry name" value="PEPTIDOGLYCAN D,D-TRANSPEPTIDASE FTSI"/>
    <property type="match status" value="1"/>
</dbReference>
<dbReference type="InterPro" id="IPR012338">
    <property type="entry name" value="Beta-lactam/transpept-like"/>
</dbReference>
<evidence type="ECO:0000256" key="5">
    <source>
        <dbReference type="ARBA" id="ARBA00022645"/>
    </source>
</evidence>
<dbReference type="GO" id="GO:0071555">
    <property type="term" value="P:cell wall organization"/>
    <property type="evidence" value="ECO:0007669"/>
    <property type="project" value="UniProtKB-KW"/>
</dbReference>
<dbReference type="EMBL" id="AP018933">
    <property type="protein sequence ID" value="BBG29670.1"/>
    <property type="molecule type" value="Genomic_DNA"/>
</dbReference>
<dbReference type="InterPro" id="IPR037532">
    <property type="entry name" value="FtsI_transpept"/>
</dbReference>
<evidence type="ECO:0000256" key="13">
    <source>
        <dbReference type="ARBA" id="ARBA00023210"/>
    </source>
</evidence>
<evidence type="ECO:0000313" key="21">
    <source>
        <dbReference type="Proteomes" id="UP000267342"/>
    </source>
</evidence>
<evidence type="ECO:0000256" key="6">
    <source>
        <dbReference type="ARBA" id="ARBA00022670"/>
    </source>
</evidence>
<evidence type="ECO:0000256" key="1">
    <source>
        <dbReference type="ARBA" id="ARBA00004370"/>
    </source>
</evidence>
<dbReference type="GO" id="GO:0043093">
    <property type="term" value="P:FtsZ-dependent cytokinesis"/>
    <property type="evidence" value="ECO:0007669"/>
    <property type="project" value="UniProtKB-UniRule"/>
</dbReference>
<sequence>MTQRRYSSFSSRQSSSSKRNPLGPSASWRMVLVRMILILGLCALIGRIVWLQVLDHDFLQGQGDARTVRTEIISANRGVIMDREGEPLAVSTPVITLIGNPREMSMERQDLVALAKALEEPSIEAFVNRMVDQHNRNRSFVYLARRITADKAQQVQALKLPGIESRNEYKRYYPAGEVTSQLVGITDINDEGSEGMERAYNELLRGVPGERKVLKDRRGNWVRDMPLFFKEASPGRNIQLSISLRLQYLAYRELLNTVQAHNADAGSILIMNARTGEVLAEASVPSYNPNNISGGVERNRPITDAMEPGSVMKPLAMATILESGKFSPDMTLDTSPGYMRLDNFTIRDVRNFGKLTLTGVITKSSNIGMTQLALALPNDVLWQAYRRMRLNQAPGTAFPGESAGSLPIPAVWSKSTRATLAYGYGLAVSQLQLASAYTTIANDGRYLKPSLLKLPEAPQGEQLIQPQTAHQVLAMMETVVGPYGGAGGAAIEGYRVAGKSGTPRKLSAQGKYEANSHRANFVGIVPATNPRLIMVITIDDSKQGGYYGGAVAAPLFARVAGPALRMLDVPPDDKRDDGENSRHADDAVKVTGIRQPGAAEAAARSTPND</sequence>
<evidence type="ECO:0000256" key="8">
    <source>
        <dbReference type="ARBA" id="ARBA00022801"/>
    </source>
</evidence>
<feature type="region of interest" description="Disordered" evidence="17">
    <location>
        <begin position="567"/>
        <end position="609"/>
    </location>
</feature>
<dbReference type="InterPro" id="IPR036138">
    <property type="entry name" value="PBP_dimer_sf"/>
</dbReference>
<dbReference type="Gene3D" id="3.40.710.10">
    <property type="entry name" value="DD-peptidase/beta-lactamase superfamily"/>
    <property type="match status" value="1"/>
</dbReference>
<feature type="compositionally biased region" description="Basic and acidic residues" evidence="17">
    <location>
        <begin position="571"/>
        <end position="588"/>
    </location>
</feature>
<feature type="domain" description="Penicillin-binding protein dimerisation" evidence="19">
    <location>
        <begin position="73"/>
        <end position="223"/>
    </location>
</feature>
<organism evidence="20 21">
    <name type="scientific">Zymobacter palmae</name>
    <dbReference type="NCBI Taxonomy" id="33074"/>
    <lineage>
        <taxon>Bacteria</taxon>
        <taxon>Pseudomonadati</taxon>
        <taxon>Pseudomonadota</taxon>
        <taxon>Gammaproteobacteria</taxon>
        <taxon>Oceanospirillales</taxon>
        <taxon>Halomonadaceae</taxon>
        <taxon>Zymobacter group</taxon>
        <taxon>Zymobacter</taxon>
    </lineage>
</organism>
<reference evidence="20 21" key="1">
    <citation type="submission" date="2018-09" db="EMBL/GenBank/DDBJ databases">
        <title>Zymobacter palmae IAM14233 (=T109) whole genome analysis.</title>
        <authorList>
            <person name="Yanase H."/>
        </authorList>
    </citation>
    <scope>NUCLEOTIDE SEQUENCE [LARGE SCALE GENOMIC DNA]</scope>
    <source>
        <strain evidence="20 21">IAM14233</strain>
    </source>
</reference>
<comment type="function">
    <text evidence="16">Catalyzes cross-linking of the peptidoglycan cell wall at the division septum.</text>
</comment>
<dbReference type="OrthoDB" id="9789078at2"/>
<evidence type="ECO:0000256" key="16">
    <source>
        <dbReference type="HAMAP-Rule" id="MF_02080"/>
    </source>
</evidence>
<feature type="active site" description="Acyl-ester intermediate" evidence="16">
    <location>
        <position position="310"/>
    </location>
</feature>
<dbReference type="GO" id="GO:0005886">
    <property type="term" value="C:plasma membrane"/>
    <property type="evidence" value="ECO:0007669"/>
    <property type="project" value="UniProtKB-UniRule"/>
</dbReference>
<evidence type="ECO:0000256" key="17">
    <source>
        <dbReference type="SAM" id="MobiDB-lite"/>
    </source>
</evidence>
<dbReference type="PANTHER" id="PTHR30627">
    <property type="entry name" value="PEPTIDOGLYCAN D,D-TRANSPEPTIDASE"/>
    <property type="match status" value="1"/>
</dbReference>
<evidence type="ECO:0000313" key="20">
    <source>
        <dbReference type="EMBL" id="BBG29670.1"/>
    </source>
</evidence>
<evidence type="ECO:0000256" key="2">
    <source>
        <dbReference type="ARBA" id="ARBA00022475"/>
    </source>
</evidence>
<comment type="similarity">
    <text evidence="16">Belongs to the transpeptidase family. FtsI subfamily.</text>
</comment>
<dbReference type="GO" id="GO:0006508">
    <property type="term" value="P:proteolysis"/>
    <property type="evidence" value="ECO:0007669"/>
    <property type="project" value="UniProtKB-KW"/>
</dbReference>
<evidence type="ECO:0000256" key="11">
    <source>
        <dbReference type="ARBA" id="ARBA00022989"/>
    </source>
</evidence>
<keyword evidence="13 16" id="KW-0717">Septation</keyword>
<evidence type="ECO:0000256" key="14">
    <source>
        <dbReference type="ARBA" id="ARBA00023306"/>
    </source>
</evidence>
<keyword evidence="10 16" id="KW-0573">Peptidoglycan synthesis</keyword>
<keyword evidence="15 16" id="KW-0961">Cell wall biogenesis/degradation</keyword>
<dbReference type="SUPFAM" id="SSF56601">
    <property type="entry name" value="beta-lactamase/transpeptidase-like"/>
    <property type="match status" value="1"/>
</dbReference>
<evidence type="ECO:0000256" key="4">
    <source>
        <dbReference type="ARBA" id="ARBA00022618"/>
    </source>
</evidence>
<dbReference type="InterPro" id="IPR001460">
    <property type="entry name" value="PCN-bd_Tpept"/>
</dbReference>
<dbReference type="InterPro" id="IPR005311">
    <property type="entry name" value="PBP_dimer"/>
</dbReference>
<evidence type="ECO:0000256" key="7">
    <source>
        <dbReference type="ARBA" id="ARBA00022692"/>
    </source>
</evidence>
<accession>A0A348HDG8</accession>
<comment type="catalytic activity">
    <reaction evidence="16">
        <text>Preferential cleavage: (Ac)2-L-Lys-D-Ala-|-D-Ala. Also transpeptidation of peptidyl-alanyl moieties that are N-acyl substituents of D-alanine.</text>
        <dbReference type="EC" id="3.4.16.4"/>
    </reaction>
</comment>
<keyword evidence="5 16" id="KW-0121">Carboxypeptidase</keyword>
<dbReference type="Pfam" id="PF03717">
    <property type="entry name" value="PBP_dimer"/>
    <property type="match status" value="1"/>
</dbReference>
<dbReference type="AlphaFoldDB" id="A0A348HDG8"/>
<comment type="subcellular location">
    <subcellularLocation>
        <location evidence="1">Membrane</location>
    </subcellularLocation>
</comment>
<evidence type="ECO:0000256" key="3">
    <source>
        <dbReference type="ARBA" id="ARBA00022519"/>
    </source>
</evidence>
<dbReference type="GO" id="GO:0008658">
    <property type="term" value="F:penicillin binding"/>
    <property type="evidence" value="ECO:0007669"/>
    <property type="project" value="InterPro"/>
</dbReference>
<keyword evidence="8 16" id="KW-0378">Hydrolase</keyword>
<gene>
    <name evidence="16" type="primary">ftsI</name>
    <name evidence="20" type="ORF">ZBT109_0897</name>
</gene>
<dbReference type="STRING" id="1123510.GCA_000620025_02260"/>
<dbReference type="HAMAP" id="MF_02080">
    <property type="entry name" value="FtsI_transpept"/>
    <property type="match status" value="1"/>
</dbReference>
<dbReference type="SUPFAM" id="SSF56519">
    <property type="entry name" value="Penicillin binding protein dimerisation domain"/>
    <property type="match status" value="1"/>
</dbReference>
<keyword evidence="20" id="KW-0808">Transferase</keyword>
<feature type="region of interest" description="Disordered" evidence="17">
    <location>
        <begin position="1"/>
        <end position="23"/>
    </location>
</feature>
<dbReference type="GO" id="GO:0000917">
    <property type="term" value="P:division septum assembly"/>
    <property type="evidence" value="ECO:0007669"/>
    <property type="project" value="UniProtKB-KW"/>
</dbReference>
<evidence type="ECO:0000259" key="19">
    <source>
        <dbReference type="Pfam" id="PF03717"/>
    </source>
</evidence>
<dbReference type="GO" id="GO:0009002">
    <property type="term" value="F:serine-type D-Ala-D-Ala carboxypeptidase activity"/>
    <property type="evidence" value="ECO:0007669"/>
    <property type="project" value="UniProtKB-UniRule"/>
</dbReference>
<dbReference type="Pfam" id="PF00905">
    <property type="entry name" value="Transpeptidase"/>
    <property type="match status" value="1"/>
</dbReference>
<proteinExistence type="inferred from homology"/>
<dbReference type="GO" id="GO:0008955">
    <property type="term" value="F:peptidoglycan glycosyltransferase activity"/>
    <property type="evidence" value="ECO:0007669"/>
    <property type="project" value="InterPro"/>
</dbReference>
<keyword evidence="4 16" id="KW-0132">Cell division</keyword>
<dbReference type="Gene3D" id="3.30.450.330">
    <property type="match status" value="1"/>
</dbReference>
<keyword evidence="3 16" id="KW-0997">Cell inner membrane</keyword>
<dbReference type="KEGG" id="zpl:ZBT109_0897"/>
<keyword evidence="11 16" id="KW-1133">Transmembrane helix</keyword>
<dbReference type="RefSeq" id="WP_084261816.1">
    <property type="nucleotide sequence ID" value="NZ_AP018933.1"/>
</dbReference>
<evidence type="ECO:0000256" key="12">
    <source>
        <dbReference type="ARBA" id="ARBA00023136"/>
    </source>
</evidence>
<dbReference type="Gene3D" id="3.90.1310.10">
    <property type="entry name" value="Penicillin-binding protein 2a (Domain 2)"/>
    <property type="match status" value="1"/>
</dbReference>
<keyword evidence="9 16" id="KW-0133">Cell shape</keyword>
<feature type="compositionally biased region" description="Low complexity" evidence="17">
    <location>
        <begin position="1"/>
        <end position="19"/>
    </location>
</feature>